<organism evidence="3 4">
    <name type="scientific">Liquidambar formosana</name>
    <name type="common">Formosan gum</name>
    <dbReference type="NCBI Taxonomy" id="63359"/>
    <lineage>
        <taxon>Eukaryota</taxon>
        <taxon>Viridiplantae</taxon>
        <taxon>Streptophyta</taxon>
        <taxon>Embryophyta</taxon>
        <taxon>Tracheophyta</taxon>
        <taxon>Spermatophyta</taxon>
        <taxon>Magnoliopsida</taxon>
        <taxon>eudicotyledons</taxon>
        <taxon>Gunneridae</taxon>
        <taxon>Pentapetalae</taxon>
        <taxon>Saxifragales</taxon>
        <taxon>Altingiaceae</taxon>
        <taxon>Liquidambar</taxon>
    </lineage>
</organism>
<evidence type="ECO:0000256" key="1">
    <source>
        <dbReference type="ARBA" id="ARBA00022737"/>
    </source>
</evidence>
<evidence type="ECO:0008006" key="5">
    <source>
        <dbReference type="Google" id="ProtNLM"/>
    </source>
</evidence>
<evidence type="ECO:0000313" key="3">
    <source>
        <dbReference type="EMBL" id="KAK9272695.1"/>
    </source>
</evidence>
<dbReference type="AlphaFoldDB" id="A0AAP0NGY4"/>
<dbReference type="PANTHER" id="PTHR47926">
    <property type="entry name" value="PENTATRICOPEPTIDE REPEAT-CONTAINING PROTEIN"/>
    <property type="match status" value="1"/>
</dbReference>
<feature type="repeat" description="PPR" evidence="2">
    <location>
        <begin position="213"/>
        <end position="247"/>
    </location>
</feature>
<evidence type="ECO:0000313" key="4">
    <source>
        <dbReference type="Proteomes" id="UP001415857"/>
    </source>
</evidence>
<dbReference type="Proteomes" id="UP001415857">
    <property type="component" value="Unassembled WGS sequence"/>
</dbReference>
<proteinExistence type="predicted"/>
<evidence type="ECO:0000256" key="2">
    <source>
        <dbReference type="PROSITE-ProRule" id="PRU00708"/>
    </source>
</evidence>
<dbReference type="InterPro" id="IPR011990">
    <property type="entry name" value="TPR-like_helical_dom_sf"/>
</dbReference>
<dbReference type="NCBIfam" id="TIGR00756">
    <property type="entry name" value="PPR"/>
    <property type="match status" value="9"/>
</dbReference>
<accession>A0AAP0NGY4</accession>
<comment type="caution">
    <text evidence="3">The sequence shown here is derived from an EMBL/GenBank/DDBJ whole genome shotgun (WGS) entry which is preliminary data.</text>
</comment>
<feature type="repeat" description="PPR" evidence="2">
    <location>
        <begin position="376"/>
        <end position="410"/>
    </location>
</feature>
<dbReference type="EMBL" id="JBBPBK010000013">
    <property type="protein sequence ID" value="KAK9272695.1"/>
    <property type="molecule type" value="Genomic_DNA"/>
</dbReference>
<dbReference type="PANTHER" id="PTHR47926:SF413">
    <property type="entry name" value="REPEAT (TPR)-LIKE SUPERFAMILY PROTEIN, PUTATIVE-RELATED"/>
    <property type="match status" value="1"/>
</dbReference>
<dbReference type="InterPro" id="IPR046848">
    <property type="entry name" value="E_motif"/>
</dbReference>
<reference evidence="3 4" key="1">
    <citation type="journal article" date="2024" name="Plant J.">
        <title>Genome sequences and population genomics reveal climatic adaptation and genomic divergence between two closely related sweetgum species.</title>
        <authorList>
            <person name="Xu W.Q."/>
            <person name="Ren C.Q."/>
            <person name="Zhang X.Y."/>
            <person name="Comes H.P."/>
            <person name="Liu X.H."/>
            <person name="Li Y.G."/>
            <person name="Kettle C.J."/>
            <person name="Jalonen R."/>
            <person name="Gaisberger H."/>
            <person name="Ma Y.Z."/>
            <person name="Qiu Y.X."/>
        </authorList>
    </citation>
    <scope>NUCLEOTIDE SEQUENCE [LARGE SCALE GENOMIC DNA]</scope>
    <source>
        <strain evidence="3">Hangzhou</strain>
    </source>
</reference>
<dbReference type="InterPro" id="IPR046849">
    <property type="entry name" value="E2_motif"/>
</dbReference>
<sequence length="597" mass="66751">MSIPIRTPTWVSKRRLFEQKLSELHKCTNLNHLKQVHAQIVKTNLHQDPFVAPKLITAFSLCRQMALAVNVFRQIQEPNVLLYNTLIRAHIQNSQPSQAFSTFFEMQSSGMWPDNFTYSFLLKAVSGQSSLPLVQMIHTHVEKSGFCSDIFVPNSLIDSYSKCGSAGVRAARKLFTAMNERDVVSWNSMIGGLVKAGDLGEARRLFDEMPERDTVSWNTILDGYVKAGEMTAAFELFEKMPERNVVSWSTMVSGYSKTGDMDMARMLFDMMPIKNLVPWTIIISGYAQKGLAKEAITLFNQMEEAGLKLDDGTIISILAACAESGLLGLGKIVHASMERTRFKCSNQVSNALVDMYAKCGSLDKALRIFNGMGNRDIVSWNAMLQGLAMHGHGEKALQLFFRMKEEGFEPDKVTFVGVLCACTHAGFVDDGLHYFHTMERDYGIVPQVEHYGCMIDLLGRGGRLKEAFRLIQSMPVEPNAIIWGTLLGACRMHNAVELAEEVLKCLVKLEPSDPGNFSILSNIYAAAGDWDSVSNVRLRMKSMGIQKPSGASSLEVDDEVHEFTVCDRSHPKSDRIYHMIDKLGQHLKKVGYVPRAY</sequence>
<dbReference type="FunFam" id="1.25.40.10:FF:000366">
    <property type="entry name" value="Pentatricopeptide (PPR) repeat-containing protein"/>
    <property type="match status" value="1"/>
</dbReference>
<dbReference type="FunFam" id="1.25.40.10:FF:001497">
    <property type="entry name" value="Pentatricopeptide repeat-containing protein, chloroplastic"/>
    <property type="match status" value="1"/>
</dbReference>
<feature type="repeat" description="PPR" evidence="2">
    <location>
        <begin position="79"/>
        <end position="113"/>
    </location>
</feature>
<dbReference type="FunFam" id="1.25.40.10:FF:000941">
    <property type="entry name" value="Pentatricopeptide repeat-containing protein At5g15300"/>
    <property type="match status" value="1"/>
</dbReference>
<keyword evidence="1" id="KW-0677">Repeat</keyword>
<dbReference type="PROSITE" id="PS51375">
    <property type="entry name" value="PPR"/>
    <property type="match status" value="5"/>
</dbReference>
<keyword evidence="4" id="KW-1185">Reference proteome</keyword>
<dbReference type="GO" id="GO:0003729">
    <property type="term" value="F:mRNA binding"/>
    <property type="evidence" value="ECO:0007669"/>
    <property type="project" value="UniProtKB-ARBA"/>
</dbReference>
<dbReference type="Pfam" id="PF13041">
    <property type="entry name" value="PPR_2"/>
    <property type="match status" value="4"/>
</dbReference>
<name>A0AAP0NGY4_LIQFO</name>
<dbReference type="FunFam" id="1.25.40.10:FF:000144">
    <property type="entry name" value="Pentatricopeptide repeat-containing protein, mitochondrial"/>
    <property type="match status" value="1"/>
</dbReference>
<feature type="repeat" description="PPR" evidence="2">
    <location>
        <begin position="275"/>
        <end position="309"/>
    </location>
</feature>
<dbReference type="GO" id="GO:0009451">
    <property type="term" value="P:RNA modification"/>
    <property type="evidence" value="ECO:0007669"/>
    <property type="project" value="InterPro"/>
</dbReference>
<dbReference type="FunFam" id="1.25.40.10:FF:000557">
    <property type="entry name" value="Pentatricopeptide repeat-containing protein, chloroplastic"/>
    <property type="match status" value="1"/>
</dbReference>
<dbReference type="Pfam" id="PF20430">
    <property type="entry name" value="Eplus_motif"/>
    <property type="match status" value="1"/>
</dbReference>
<feature type="repeat" description="PPR" evidence="2">
    <location>
        <begin position="182"/>
        <end position="212"/>
    </location>
</feature>
<dbReference type="InterPro" id="IPR046960">
    <property type="entry name" value="PPR_At4g14850-like_plant"/>
</dbReference>
<dbReference type="Pfam" id="PF01535">
    <property type="entry name" value="PPR"/>
    <property type="match status" value="2"/>
</dbReference>
<dbReference type="InterPro" id="IPR002885">
    <property type="entry name" value="PPR_rpt"/>
</dbReference>
<dbReference type="Gene3D" id="1.25.40.10">
    <property type="entry name" value="Tetratricopeptide repeat domain"/>
    <property type="match status" value="5"/>
</dbReference>
<protein>
    <recommendedName>
        <fullName evidence="5">Chlororespiratory reduction 4</fullName>
    </recommendedName>
</protein>
<dbReference type="Pfam" id="PF20431">
    <property type="entry name" value="E_motif"/>
    <property type="match status" value="1"/>
</dbReference>
<dbReference type="Pfam" id="PF12854">
    <property type="entry name" value="PPR_1"/>
    <property type="match status" value="1"/>
</dbReference>
<gene>
    <name evidence="3" type="ORF">L1049_003072</name>
</gene>